<keyword evidence="1" id="KW-0521">NADP</keyword>
<dbReference type="SUPFAM" id="SSF50129">
    <property type="entry name" value="GroES-like"/>
    <property type="match status" value="1"/>
</dbReference>
<evidence type="ECO:0000259" key="3">
    <source>
        <dbReference type="SMART" id="SM00829"/>
    </source>
</evidence>
<comment type="caution">
    <text evidence="4">The sequence shown here is derived from an EMBL/GenBank/DDBJ whole genome shotgun (WGS) entry which is preliminary data.</text>
</comment>
<keyword evidence="2" id="KW-0560">Oxidoreductase</keyword>
<dbReference type="Gene3D" id="3.40.50.720">
    <property type="entry name" value="NAD(P)-binding Rossmann-like Domain"/>
    <property type="match status" value="1"/>
</dbReference>
<name>A0A839ACG4_9HYPH</name>
<dbReference type="InterPro" id="IPR011032">
    <property type="entry name" value="GroES-like_sf"/>
</dbReference>
<organism evidence="4 5">
    <name type="scientific">Stappia albiluteola</name>
    <dbReference type="NCBI Taxonomy" id="2758565"/>
    <lineage>
        <taxon>Bacteria</taxon>
        <taxon>Pseudomonadati</taxon>
        <taxon>Pseudomonadota</taxon>
        <taxon>Alphaproteobacteria</taxon>
        <taxon>Hyphomicrobiales</taxon>
        <taxon>Stappiaceae</taxon>
        <taxon>Stappia</taxon>
    </lineage>
</organism>
<feature type="domain" description="Enoyl reductase (ER)" evidence="3">
    <location>
        <begin position="10"/>
        <end position="327"/>
    </location>
</feature>
<protein>
    <submittedName>
        <fullName evidence="4">Zinc-binding dehydrogenase</fullName>
    </submittedName>
</protein>
<dbReference type="InterPro" id="IPR036291">
    <property type="entry name" value="NAD(P)-bd_dom_sf"/>
</dbReference>
<sequence>MRAIQIERFGGPEVLRLVELPKPQPAPSEILVRVAASGVNFADTLMRSDEYAATPPLPSVLGSEVAGIVEGIGSEVDGLREGMRVAAPLFAAGIYFGGYADYVTIDARYAVPVPDDLSFDKAVALMVQGLTALYLTRQADPKGKTVLVNAAAGGVGSLLVQLAKQAGARTVIAAASTSEKLAFARELGANAAVNYTLPDHIDRLMEASGGQGPDIIYESVGGAALKDGLKALAPRGQLITYGALNIHKFSLGTPELLGLIFRNQSLTGFALVPLLTPDLLQESLKDLFASAAAGELAVTIGASYPLERAMDAHRALESRTTTGKVVLTA</sequence>
<dbReference type="GO" id="GO:0005829">
    <property type="term" value="C:cytosol"/>
    <property type="evidence" value="ECO:0007669"/>
    <property type="project" value="TreeGrafter"/>
</dbReference>
<evidence type="ECO:0000313" key="5">
    <source>
        <dbReference type="Proteomes" id="UP000541109"/>
    </source>
</evidence>
<dbReference type="PROSITE" id="PS01162">
    <property type="entry name" value="QOR_ZETA_CRYSTAL"/>
    <property type="match status" value="1"/>
</dbReference>
<dbReference type="Pfam" id="PF08240">
    <property type="entry name" value="ADH_N"/>
    <property type="match status" value="1"/>
</dbReference>
<dbReference type="InterPro" id="IPR020843">
    <property type="entry name" value="ER"/>
</dbReference>
<dbReference type="GO" id="GO:0008270">
    <property type="term" value="F:zinc ion binding"/>
    <property type="evidence" value="ECO:0007669"/>
    <property type="project" value="InterPro"/>
</dbReference>
<dbReference type="GO" id="GO:0003960">
    <property type="term" value="F:quinone reductase (NADPH) activity"/>
    <property type="evidence" value="ECO:0007669"/>
    <property type="project" value="TreeGrafter"/>
</dbReference>
<dbReference type="PANTHER" id="PTHR48106:SF13">
    <property type="entry name" value="QUINONE OXIDOREDUCTASE-RELATED"/>
    <property type="match status" value="1"/>
</dbReference>
<dbReference type="InterPro" id="IPR013154">
    <property type="entry name" value="ADH-like_N"/>
</dbReference>
<dbReference type="Pfam" id="PF00107">
    <property type="entry name" value="ADH_zinc_N"/>
    <property type="match status" value="1"/>
</dbReference>
<dbReference type="RefSeq" id="WP_182163572.1">
    <property type="nucleotide sequence ID" value="NZ_JACFXV010000043.1"/>
</dbReference>
<dbReference type="AlphaFoldDB" id="A0A839ACG4"/>
<reference evidence="4 5" key="1">
    <citation type="submission" date="2020-07" db="EMBL/GenBank/DDBJ databases">
        <title>Stappia sp., F7233, whole genome shotgun sequencing project.</title>
        <authorList>
            <person name="Jiang S."/>
            <person name="Liu Z.W."/>
            <person name="Du Z.J."/>
        </authorList>
    </citation>
    <scope>NUCLEOTIDE SEQUENCE [LARGE SCALE GENOMIC DNA]</scope>
    <source>
        <strain evidence="4 5">F7233</strain>
    </source>
</reference>
<dbReference type="GO" id="GO:0035925">
    <property type="term" value="F:mRNA 3'-UTR AU-rich region binding"/>
    <property type="evidence" value="ECO:0007669"/>
    <property type="project" value="TreeGrafter"/>
</dbReference>
<dbReference type="SMART" id="SM00829">
    <property type="entry name" value="PKS_ER"/>
    <property type="match status" value="1"/>
</dbReference>
<evidence type="ECO:0000313" key="4">
    <source>
        <dbReference type="EMBL" id="MBA5776836.1"/>
    </source>
</evidence>
<accession>A0A839ACG4</accession>
<dbReference type="SUPFAM" id="SSF51735">
    <property type="entry name" value="NAD(P)-binding Rossmann-fold domains"/>
    <property type="match status" value="1"/>
</dbReference>
<dbReference type="EMBL" id="JACFXV010000043">
    <property type="protein sequence ID" value="MBA5776836.1"/>
    <property type="molecule type" value="Genomic_DNA"/>
</dbReference>
<dbReference type="Gene3D" id="3.90.180.10">
    <property type="entry name" value="Medium-chain alcohol dehydrogenases, catalytic domain"/>
    <property type="match status" value="1"/>
</dbReference>
<dbReference type="InterPro" id="IPR013149">
    <property type="entry name" value="ADH-like_C"/>
</dbReference>
<proteinExistence type="predicted"/>
<dbReference type="GO" id="GO:0070402">
    <property type="term" value="F:NADPH binding"/>
    <property type="evidence" value="ECO:0007669"/>
    <property type="project" value="TreeGrafter"/>
</dbReference>
<evidence type="ECO:0000256" key="2">
    <source>
        <dbReference type="ARBA" id="ARBA00023002"/>
    </source>
</evidence>
<evidence type="ECO:0000256" key="1">
    <source>
        <dbReference type="ARBA" id="ARBA00022857"/>
    </source>
</evidence>
<dbReference type="InterPro" id="IPR002364">
    <property type="entry name" value="Quin_OxRdtase/zeta-crystal_CS"/>
</dbReference>
<dbReference type="Proteomes" id="UP000541109">
    <property type="component" value="Unassembled WGS sequence"/>
</dbReference>
<keyword evidence="5" id="KW-1185">Reference proteome</keyword>
<gene>
    <name evidence="4" type="ORF">H2509_06800</name>
</gene>
<dbReference type="PANTHER" id="PTHR48106">
    <property type="entry name" value="QUINONE OXIDOREDUCTASE PIG3-RELATED"/>
    <property type="match status" value="1"/>
</dbReference>